<dbReference type="InterPro" id="IPR007630">
    <property type="entry name" value="RNA_pol_sigma70_r4"/>
</dbReference>
<evidence type="ECO:0000256" key="1">
    <source>
        <dbReference type="ARBA" id="ARBA00023015"/>
    </source>
</evidence>
<dbReference type="GO" id="GO:0003677">
    <property type="term" value="F:DNA binding"/>
    <property type="evidence" value="ECO:0007669"/>
    <property type="project" value="UniProtKB-KW"/>
</dbReference>
<dbReference type="PANTHER" id="PTHR30385:SF7">
    <property type="entry name" value="RNA POLYMERASE SIGMA FACTOR FLIA"/>
    <property type="match status" value="1"/>
</dbReference>
<sequence>MQLTKEEKDKIILDNLNLVKKVASKIYYRIPKGEIDFDELVNIGVIGLMKALDNYDEDKAKFSTYAYIRIRGEILDYLRSIDIVPRGIRDKIKKEEKPIDEIMDMPLSNSAIFLSIEKAIGNSENLKFVDTLKSDMESPEEYAQKVELREKIEATLNLLTENEKRVIQMIFFEEKDLKEISEKLGISIGRISQLKSQAIKKLKNIFKY</sequence>
<keyword evidence="8" id="KW-1185">Reference proteome</keyword>
<dbReference type="InterPro" id="IPR013324">
    <property type="entry name" value="RNA_pol_sigma_r3/r4-like"/>
</dbReference>
<dbReference type="Gene3D" id="1.20.140.160">
    <property type="match status" value="1"/>
</dbReference>
<name>A0A3M0BJ69_9AQUI</name>
<dbReference type="InterPro" id="IPR000943">
    <property type="entry name" value="RNA_pol_sigma70"/>
</dbReference>
<accession>A0A3M0BJ69</accession>
<dbReference type="PRINTS" id="PR00046">
    <property type="entry name" value="SIGMA70FCT"/>
</dbReference>
<keyword evidence="3" id="KW-0238">DNA-binding</keyword>
<evidence type="ECO:0000313" key="8">
    <source>
        <dbReference type="Proteomes" id="UP000280842"/>
    </source>
</evidence>
<evidence type="ECO:0000256" key="2">
    <source>
        <dbReference type="ARBA" id="ARBA00023082"/>
    </source>
</evidence>
<dbReference type="Pfam" id="PF04542">
    <property type="entry name" value="Sigma70_r2"/>
    <property type="match status" value="1"/>
</dbReference>
<dbReference type="Gene3D" id="1.10.1740.10">
    <property type="match status" value="1"/>
</dbReference>
<dbReference type="InterPro" id="IPR013325">
    <property type="entry name" value="RNA_pol_sigma_r2"/>
</dbReference>
<dbReference type="RefSeq" id="WP_170145574.1">
    <property type="nucleotide sequence ID" value="NZ_REFO01000010.1"/>
</dbReference>
<keyword evidence="2" id="KW-0731">Sigma factor</keyword>
<evidence type="ECO:0000256" key="4">
    <source>
        <dbReference type="ARBA" id="ARBA00023163"/>
    </source>
</evidence>
<proteinExistence type="predicted"/>
<feature type="domain" description="RNA polymerase sigma-70 region 4" evidence="6">
    <location>
        <begin position="156"/>
        <end position="203"/>
    </location>
</feature>
<gene>
    <name evidence="7" type="ORF">CLV39_0106</name>
</gene>
<protein>
    <submittedName>
        <fullName evidence="7">RNA polymerase sigma-28 (SigD/FliA/WhiG) subunit</fullName>
    </submittedName>
</protein>
<evidence type="ECO:0000259" key="5">
    <source>
        <dbReference type="Pfam" id="PF04542"/>
    </source>
</evidence>
<dbReference type="SUPFAM" id="SSF88659">
    <property type="entry name" value="Sigma3 and sigma4 domains of RNA polymerase sigma factors"/>
    <property type="match status" value="1"/>
</dbReference>
<dbReference type="PIRSF" id="PIRSF000770">
    <property type="entry name" value="RNA_pol_sigma-SigE/K"/>
    <property type="match status" value="1"/>
</dbReference>
<dbReference type="CDD" id="cd06171">
    <property type="entry name" value="Sigma70_r4"/>
    <property type="match status" value="1"/>
</dbReference>
<evidence type="ECO:0000313" key="7">
    <source>
        <dbReference type="EMBL" id="RMA97493.1"/>
    </source>
</evidence>
<reference evidence="7 8" key="1">
    <citation type="submission" date="2018-10" db="EMBL/GenBank/DDBJ databases">
        <title>Genomic Encyclopedia of Archaeal and Bacterial Type Strains, Phase II (KMG-II): from individual species to whole genera.</title>
        <authorList>
            <person name="Goeker M."/>
        </authorList>
    </citation>
    <scope>NUCLEOTIDE SEQUENCE [LARGE SCALE GENOMIC DNA]</scope>
    <source>
        <strain evidence="7 8">VM1</strain>
    </source>
</reference>
<feature type="domain" description="RNA polymerase sigma-70 region 2" evidence="5">
    <location>
        <begin position="13"/>
        <end position="80"/>
    </location>
</feature>
<dbReference type="Proteomes" id="UP000280842">
    <property type="component" value="Unassembled WGS sequence"/>
</dbReference>
<dbReference type="GO" id="GO:0016987">
    <property type="term" value="F:sigma factor activity"/>
    <property type="evidence" value="ECO:0007669"/>
    <property type="project" value="UniProtKB-KW"/>
</dbReference>
<dbReference type="InterPro" id="IPR007627">
    <property type="entry name" value="RNA_pol_sigma70_r2"/>
</dbReference>
<keyword evidence="4" id="KW-0804">Transcription</keyword>
<dbReference type="AlphaFoldDB" id="A0A3M0BJ69"/>
<dbReference type="PANTHER" id="PTHR30385">
    <property type="entry name" value="SIGMA FACTOR F FLAGELLAR"/>
    <property type="match status" value="1"/>
</dbReference>
<dbReference type="NCBIfam" id="TIGR02937">
    <property type="entry name" value="sigma70-ECF"/>
    <property type="match status" value="1"/>
</dbReference>
<dbReference type="SUPFAM" id="SSF88946">
    <property type="entry name" value="Sigma2 domain of RNA polymerase sigma factors"/>
    <property type="match status" value="1"/>
</dbReference>
<keyword evidence="1" id="KW-0805">Transcription regulation</keyword>
<dbReference type="GO" id="GO:0006352">
    <property type="term" value="P:DNA-templated transcription initiation"/>
    <property type="evidence" value="ECO:0007669"/>
    <property type="project" value="InterPro"/>
</dbReference>
<dbReference type="InterPro" id="IPR014284">
    <property type="entry name" value="RNA_pol_sigma-70_dom"/>
</dbReference>
<dbReference type="Pfam" id="PF04545">
    <property type="entry name" value="Sigma70_r4"/>
    <property type="match status" value="1"/>
</dbReference>
<evidence type="ECO:0000259" key="6">
    <source>
        <dbReference type="Pfam" id="PF04545"/>
    </source>
</evidence>
<evidence type="ECO:0000256" key="3">
    <source>
        <dbReference type="ARBA" id="ARBA00023125"/>
    </source>
</evidence>
<dbReference type="EMBL" id="REFO01000010">
    <property type="protein sequence ID" value="RMA97493.1"/>
    <property type="molecule type" value="Genomic_DNA"/>
</dbReference>
<organism evidence="7 8">
    <name type="scientific">Hydrogenothermus marinus</name>
    <dbReference type="NCBI Taxonomy" id="133270"/>
    <lineage>
        <taxon>Bacteria</taxon>
        <taxon>Pseudomonadati</taxon>
        <taxon>Aquificota</taxon>
        <taxon>Aquificia</taxon>
        <taxon>Aquificales</taxon>
        <taxon>Hydrogenothermaceae</taxon>
        <taxon>Hydrogenothermus</taxon>
    </lineage>
</organism>
<comment type="caution">
    <text evidence="7">The sequence shown here is derived from an EMBL/GenBank/DDBJ whole genome shotgun (WGS) entry which is preliminary data.</text>
</comment>